<evidence type="ECO:0000313" key="4">
    <source>
        <dbReference type="Proteomes" id="UP000307164"/>
    </source>
</evidence>
<dbReference type="OrthoDB" id="5519458at2"/>
<organism evidence="2 5">
    <name type="scientific">Pseudoalteromonas aurantia</name>
    <dbReference type="NCBI Taxonomy" id="43654"/>
    <lineage>
        <taxon>Bacteria</taxon>
        <taxon>Pseudomonadati</taxon>
        <taxon>Pseudomonadota</taxon>
        <taxon>Gammaproteobacteria</taxon>
        <taxon>Alteromonadales</taxon>
        <taxon>Pseudoalteromonadaceae</taxon>
        <taxon>Pseudoalteromonas</taxon>
    </lineage>
</organism>
<dbReference type="Proteomes" id="UP000307217">
    <property type="component" value="Unassembled WGS sequence"/>
</dbReference>
<sequence>MKPISFYLVSILFSSCAFSHYTQPLYKDMLSWFKTPTDIAPWQLQQSGQQWILRATTMQDGGGHVFFNPLNQRCIVSVPHKFYDMGTLPIGQFIYDTLCQVMVSNSHQRYVKSPDTYPMDFSKRPYNIHNAALIAYQTHNINAKVFQIHGFSNKKRRTKQGKTADIIVSQGKTSNLTGQQLTRCLSQLGLTTFLYGISIKELGGTQNIVHKLGLQSHSFIHIELSKQTRTRLRQESSLLKKFTTCLSRII</sequence>
<keyword evidence="4" id="KW-1185">Reference proteome</keyword>
<proteinExistence type="predicted"/>
<comment type="caution">
    <text evidence="2">The sequence shown here is derived from an EMBL/GenBank/DDBJ whole genome shotgun (WGS) entry which is preliminary data.</text>
</comment>
<feature type="signal peptide" evidence="1">
    <location>
        <begin position="1"/>
        <end position="19"/>
    </location>
</feature>
<evidence type="ECO:0000313" key="3">
    <source>
        <dbReference type="EMBL" id="TMO76715.1"/>
    </source>
</evidence>
<dbReference type="AlphaFoldDB" id="A0A5S3VBC1"/>
<feature type="chain" id="PRO_5024392323" evidence="1">
    <location>
        <begin position="20"/>
        <end position="250"/>
    </location>
</feature>
<reference evidence="2" key="3">
    <citation type="submission" date="2019-09" db="EMBL/GenBank/DDBJ databases">
        <title>Co-occurence of chitin degradation, pigmentation and bioactivity in marine Pseudoalteromonas.</title>
        <authorList>
            <person name="Sonnenschein E.C."/>
            <person name="Bech P.K."/>
        </authorList>
    </citation>
    <scope>NUCLEOTIDE SEQUENCE</scope>
    <source>
        <strain evidence="2">S3790</strain>
        <strain evidence="4">S3895</strain>
    </source>
</reference>
<accession>A0A5S3VBC1</accession>
<evidence type="ECO:0000313" key="5">
    <source>
        <dbReference type="Proteomes" id="UP000307217"/>
    </source>
</evidence>
<gene>
    <name evidence="2" type="ORF">CWC19_05960</name>
    <name evidence="3" type="ORF">CWC20_05400</name>
</gene>
<name>A0A5S3VBC1_9GAMM</name>
<keyword evidence="1" id="KW-0732">Signal</keyword>
<dbReference type="Proteomes" id="UP000307164">
    <property type="component" value="Unassembled WGS sequence"/>
</dbReference>
<dbReference type="PROSITE" id="PS51257">
    <property type="entry name" value="PROKAR_LIPOPROTEIN"/>
    <property type="match status" value="1"/>
</dbReference>
<dbReference type="RefSeq" id="WP_138590890.1">
    <property type="nucleotide sequence ID" value="NZ_PNBW01000025.1"/>
</dbReference>
<dbReference type="EMBL" id="PNBX01000022">
    <property type="protein sequence ID" value="TMO69261.1"/>
    <property type="molecule type" value="Genomic_DNA"/>
</dbReference>
<reference evidence="4 5" key="1">
    <citation type="submission" date="2018-01" db="EMBL/GenBank/DDBJ databases">
        <authorList>
            <person name="Paulsen S."/>
            <person name="Gram L.K."/>
        </authorList>
    </citation>
    <scope>NUCLEOTIDE SEQUENCE [LARGE SCALE GENOMIC DNA]</scope>
    <source>
        <strain evidence="2 5">S3790</strain>
        <strain evidence="3 4">S3895</strain>
    </source>
</reference>
<evidence type="ECO:0000313" key="2">
    <source>
        <dbReference type="EMBL" id="TMO69261.1"/>
    </source>
</evidence>
<protein>
    <submittedName>
        <fullName evidence="2">Uncharacterized protein</fullName>
    </submittedName>
</protein>
<reference evidence="5" key="2">
    <citation type="submission" date="2019-06" db="EMBL/GenBank/DDBJ databases">
        <title>Co-occurence of chitin degradation, pigmentation and bioactivity in marine Pseudoalteromonas.</title>
        <authorList>
            <person name="Sonnenschein E.C."/>
            <person name="Bech P.K."/>
        </authorList>
    </citation>
    <scope>NUCLEOTIDE SEQUENCE [LARGE SCALE GENOMIC DNA]</scope>
    <source>
        <strain evidence="5">S3790</strain>
        <strain evidence="3">S3895</strain>
    </source>
</reference>
<dbReference type="EMBL" id="PNBW01000025">
    <property type="protein sequence ID" value="TMO76715.1"/>
    <property type="molecule type" value="Genomic_DNA"/>
</dbReference>
<evidence type="ECO:0000256" key="1">
    <source>
        <dbReference type="SAM" id="SignalP"/>
    </source>
</evidence>